<organism evidence="1 3">
    <name type="scientific">Gibberella zeae</name>
    <name type="common">Wheat head blight fungus</name>
    <name type="synonym">Fusarium graminearum</name>
    <dbReference type="NCBI Taxonomy" id="5518"/>
    <lineage>
        <taxon>Eukaryota</taxon>
        <taxon>Fungi</taxon>
        <taxon>Dikarya</taxon>
        <taxon>Ascomycota</taxon>
        <taxon>Pezizomycotina</taxon>
        <taxon>Sordariomycetes</taxon>
        <taxon>Hypocreomycetidae</taxon>
        <taxon>Hypocreales</taxon>
        <taxon>Nectriaceae</taxon>
        <taxon>Fusarium</taxon>
    </lineage>
</organism>
<protein>
    <submittedName>
        <fullName evidence="1">Uncharacterized protein</fullName>
    </submittedName>
</protein>
<proteinExistence type="predicted"/>
<dbReference type="OMA" id="NHHQRQV"/>
<evidence type="ECO:0000313" key="3">
    <source>
        <dbReference type="Proteomes" id="UP000746612"/>
    </source>
</evidence>
<dbReference type="OrthoDB" id="10331177at2759"/>
<dbReference type="EMBL" id="CAJPIJ010000164">
    <property type="protein sequence ID" value="CAG2000181.1"/>
    <property type="molecule type" value="Genomic_DNA"/>
</dbReference>
<accession>A0A4U9EQV6</accession>
<dbReference type="AlphaFoldDB" id="A0A4U9EQV6"/>
<dbReference type="Proteomes" id="UP000746612">
    <property type="component" value="Unassembled WGS sequence"/>
</dbReference>
<gene>
    <name evidence="2" type="ORF">FUG_LOCUS244991</name>
    <name evidence="1" type="ORF">MDCFG202_LOCUS457137</name>
</gene>
<evidence type="ECO:0000313" key="2">
    <source>
        <dbReference type="EMBL" id="VIO57235.1"/>
    </source>
</evidence>
<reference evidence="2" key="1">
    <citation type="submission" date="2019-04" db="EMBL/GenBank/DDBJ databases">
        <authorList>
            <person name="Melise S."/>
            <person name="Noan J."/>
            <person name="Okalmin O."/>
        </authorList>
    </citation>
    <scope>NUCLEOTIDE SEQUENCE</scope>
    <source>
        <strain evidence="2">FN9</strain>
    </source>
</reference>
<reference evidence="1" key="2">
    <citation type="submission" date="2021-03" db="EMBL/GenBank/DDBJ databases">
        <authorList>
            <person name="Alouane T."/>
            <person name="Langin T."/>
            <person name="Bonhomme L."/>
        </authorList>
    </citation>
    <scope>NUCLEOTIDE SEQUENCE</scope>
    <source>
        <strain evidence="1">MDC_Fg202</strain>
    </source>
</reference>
<name>A0A4U9EQV6_GIBZA</name>
<dbReference type="EMBL" id="CAAKMV010000128">
    <property type="protein sequence ID" value="VIO57235.1"/>
    <property type="molecule type" value="Genomic_DNA"/>
</dbReference>
<sequence>MEPPLPPARTTNHHQRQVLALAGNAPLSDATGVYYDTQTEPIRQETNDQESPVILNTRKVLPDVVDPLANTTPNLAHDLSMLQTSHLQNSTNNAYLDPFKYFCKCPSDSEAIQGLLVVSQTTPRVERSRRQV</sequence>
<evidence type="ECO:0000313" key="1">
    <source>
        <dbReference type="EMBL" id="CAG2000181.1"/>
    </source>
</evidence>